<dbReference type="Pfam" id="PF00460">
    <property type="entry name" value="Flg_bb_rod"/>
    <property type="match status" value="1"/>
</dbReference>
<dbReference type="OrthoDB" id="9794148at2"/>
<comment type="subunit">
    <text evidence="5 6">The basal body constitutes a major portion of the flagellar organelle and consists of four rings (L,P,S, and M) mounted on a central rod. The rod consists of about 26 subunits of FlgG in the distal portion, and FlgB, FlgC and FlgF are thought to build up the proximal portion of the rod with about 6 subunits each.</text>
</comment>
<comment type="subcellular location">
    <subcellularLocation>
        <location evidence="1 6">Bacterial flagellum basal body</location>
    </subcellularLocation>
</comment>
<keyword evidence="10" id="KW-1185">Reference proteome</keyword>
<evidence type="ECO:0000259" key="8">
    <source>
        <dbReference type="Pfam" id="PF06429"/>
    </source>
</evidence>
<keyword evidence="9" id="KW-0966">Cell projection</keyword>
<evidence type="ECO:0000256" key="1">
    <source>
        <dbReference type="ARBA" id="ARBA00004117"/>
    </source>
</evidence>
<evidence type="ECO:0000256" key="4">
    <source>
        <dbReference type="ARBA" id="ARBA00023143"/>
    </source>
</evidence>
<name>A0A4S4AZV1_9RHOO</name>
<dbReference type="PANTHER" id="PTHR30435:SF2">
    <property type="entry name" value="FLAGELLAR BASAL-BODY ROD PROTEIN FLGC"/>
    <property type="match status" value="1"/>
</dbReference>
<dbReference type="EMBL" id="SSOC01000003">
    <property type="protein sequence ID" value="THF65728.1"/>
    <property type="molecule type" value="Genomic_DNA"/>
</dbReference>
<evidence type="ECO:0000313" key="10">
    <source>
        <dbReference type="Proteomes" id="UP000308430"/>
    </source>
</evidence>
<dbReference type="PANTHER" id="PTHR30435">
    <property type="entry name" value="FLAGELLAR PROTEIN"/>
    <property type="match status" value="1"/>
</dbReference>
<dbReference type="PROSITE" id="PS00588">
    <property type="entry name" value="FLAGELLA_BB_ROD"/>
    <property type="match status" value="1"/>
</dbReference>
<evidence type="ECO:0000256" key="5">
    <source>
        <dbReference type="ARBA" id="ARBA00025933"/>
    </source>
</evidence>
<dbReference type="InterPro" id="IPR006299">
    <property type="entry name" value="FlgC"/>
</dbReference>
<evidence type="ECO:0000256" key="3">
    <source>
        <dbReference type="ARBA" id="ARBA00017941"/>
    </source>
</evidence>
<feature type="domain" description="Flagellar basal-body/hook protein C-terminal" evidence="8">
    <location>
        <begin position="90"/>
        <end position="134"/>
    </location>
</feature>
<comment type="caution">
    <text evidence="9">The sequence shown here is derived from an EMBL/GenBank/DDBJ whole genome shotgun (WGS) entry which is preliminary data.</text>
</comment>
<accession>A0A4S4AZV1</accession>
<gene>
    <name evidence="9" type="primary">flgC</name>
    <name evidence="9" type="ORF">E6C76_09240</name>
</gene>
<evidence type="ECO:0000256" key="2">
    <source>
        <dbReference type="ARBA" id="ARBA00009677"/>
    </source>
</evidence>
<evidence type="ECO:0000313" key="9">
    <source>
        <dbReference type="EMBL" id="THF65728.1"/>
    </source>
</evidence>
<dbReference type="InterPro" id="IPR019776">
    <property type="entry name" value="Flagellar_basal_body_rod_CS"/>
</dbReference>
<comment type="similarity">
    <text evidence="2">Belongs to the flagella basal body rod proteins family.</text>
</comment>
<dbReference type="GO" id="GO:0030694">
    <property type="term" value="C:bacterial-type flagellum basal body, rod"/>
    <property type="evidence" value="ECO:0007669"/>
    <property type="project" value="UniProtKB-UniRule"/>
</dbReference>
<dbReference type="AlphaFoldDB" id="A0A4S4AZV1"/>
<evidence type="ECO:0000256" key="6">
    <source>
        <dbReference type="RuleBase" id="RU362062"/>
    </source>
</evidence>
<dbReference type="Pfam" id="PF06429">
    <property type="entry name" value="Flg_bbr_C"/>
    <property type="match status" value="1"/>
</dbReference>
<dbReference type="NCBIfam" id="TIGR01395">
    <property type="entry name" value="FlgC"/>
    <property type="match status" value="1"/>
</dbReference>
<keyword evidence="4 6" id="KW-0975">Bacterial flagellum</keyword>
<protein>
    <recommendedName>
        <fullName evidence="3 6">Flagellar basal-body rod protein FlgC</fullName>
    </recommendedName>
</protein>
<feature type="domain" description="Flagellar basal body rod protein N-terminal" evidence="7">
    <location>
        <begin position="8"/>
        <end position="32"/>
    </location>
</feature>
<dbReference type="Proteomes" id="UP000308430">
    <property type="component" value="Unassembled WGS sequence"/>
</dbReference>
<evidence type="ECO:0000259" key="7">
    <source>
        <dbReference type="Pfam" id="PF00460"/>
    </source>
</evidence>
<reference evidence="9 10" key="1">
    <citation type="submission" date="2019-04" db="EMBL/GenBank/DDBJ databases">
        <title>Azoarcus nasutitermitis sp. nov. isolated from termite nest.</title>
        <authorList>
            <person name="Lin S.-Y."/>
            <person name="Hameed A."/>
            <person name="Hsu Y.-H."/>
            <person name="Young C.-C."/>
        </authorList>
    </citation>
    <scope>NUCLEOTIDE SEQUENCE [LARGE SCALE GENOMIC DNA]</scope>
    <source>
        <strain evidence="9 10">CC-YHH838</strain>
    </source>
</reference>
<keyword evidence="9" id="KW-0282">Flagellum</keyword>
<proteinExistence type="inferred from homology"/>
<dbReference type="RefSeq" id="WP_136347934.1">
    <property type="nucleotide sequence ID" value="NZ_SSOC01000003.1"/>
</dbReference>
<dbReference type="GO" id="GO:0071978">
    <property type="term" value="P:bacterial-type flagellum-dependent swarming motility"/>
    <property type="evidence" value="ECO:0007669"/>
    <property type="project" value="TreeGrafter"/>
</dbReference>
<sequence>MSMLNVFNISASALTAQSMRLNTTASNLANADSVIAEDGQPYRAKQVVFAARQLPNAGEGSVGVKVNQIVESAAPMRMVYEPHNPAANAEGYVEMPNVNVVEEMVNMISASRSYQNNVEVMSTARTLLQRTLQIGQ</sequence>
<keyword evidence="9" id="KW-0969">Cilium</keyword>
<dbReference type="InterPro" id="IPR001444">
    <property type="entry name" value="Flag_bb_rod_N"/>
</dbReference>
<dbReference type="InterPro" id="IPR010930">
    <property type="entry name" value="Flg_bb/hook_C_dom"/>
</dbReference>
<organism evidence="9 10">
    <name type="scientific">Pseudothauera nasutitermitis</name>
    <dbReference type="NCBI Taxonomy" id="2565930"/>
    <lineage>
        <taxon>Bacteria</taxon>
        <taxon>Pseudomonadati</taxon>
        <taxon>Pseudomonadota</taxon>
        <taxon>Betaproteobacteria</taxon>
        <taxon>Rhodocyclales</taxon>
        <taxon>Zoogloeaceae</taxon>
        <taxon>Pseudothauera</taxon>
    </lineage>
</organism>